<dbReference type="AlphaFoldDB" id="A0A0P7XMX0"/>
<dbReference type="Proteomes" id="UP000034805">
    <property type="component" value="Unassembled WGS sequence"/>
</dbReference>
<protein>
    <submittedName>
        <fullName evidence="2">Bcl2 antagonist of cell death-like</fullName>
    </submittedName>
</protein>
<evidence type="ECO:0000313" key="3">
    <source>
        <dbReference type="Proteomes" id="UP000034805"/>
    </source>
</evidence>
<organism evidence="2 3">
    <name type="scientific">Scleropages formosus</name>
    <name type="common">Asian bonytongue</name>
    <name type="synonym">Osteoglossum formosum</name>
    <dbReference type="NCBI Taxonomy" id="113540"/>
    <lineage>
        <taxon>Eukaryota</taxon>
        <taxon>Metazoa</taxon>
        <taxon>Chordata</taxon>
        <taxon>Craniata</taxon>
        <taxon>Vertebrata</taxon>
        <taxon>Euteleostomi</taxon>
        <taxon>Actinopterygii</taxon>
        <taxon>Neopterygii</taxon>
        <taxon>Teleostei</taxon>
        <taxon>Osteoglossocephala</taxon>
        <taxon>Osteoglossomorpha</taxon>
        <taxon>Osteoglossiformes</taxon>
        <taxon>Osteoglossidae</taxon>
        <taxon>Scleropages</taxon>
    </lineage>
</organism>
<reference evidence="2 3" key="1">
    <citation type="submission" date="2015-08" db="EMBL/GenBank/DDBJ databases">
        <title>The genome of the Asian arowana (Scleropages formosus).</title>
        <authorList>
            <person name="Tan M.H."/>
            <person name="Gan H.M."/>
            <person name="Croft L.J."/>
            <person name="Austin C.M."/>
        </authorList>
    </citation>
    <scope>NUCLEOTIDE SEQUENCE [LARGE SCALE GENOMIC DNA]</scope>
    <source>
        <strain evidence="2">Aro1</strain>
    </source>
</reference>
<feature type="compositionally biased region" description="Acidic residues" evidence="1">
    <location>
        <begin position="17"/>
        <end position="27"/>
    </location>
</feature>
<dbReference type="InterPro" id="IPR018868">
    <property type="entry name" value="BAD"/>
</dbReference>
<dbReference type="PANTHER" id="PTHR28540:SF1">
    <property type="entry name" value="BCL2-ASSOCIATED AGONIST OF CELL DEATH"/>
    <property type="match status" value="1"/>
</dbReference>
<dbReference type="PANTHER" id="PTHR28540">
    <property type="entry name" value="BCL2-ASSOCIATED AGONIST OF CELL DEATH"/>
    <property type="match status" value="1"/>
</dbReference>
<dbReference type="STRING" id="113540.ENSSFOP00015076540"/>
<dbReference type="Pfam" id="PF10514">
    <property type="entry name" value="Bcl-2_BAD"/>
    <property type="match status" value="1"/>
</dbReference>
<name>A0A0P7XMX0_SCLFO</name>
<accession>A0A0P7XMX0</accession>
<dbReference type="EMBL" id="JARO02000542">
    <property type="protein sequence ID" value="KPP78188.1"/>
    <property type="molecule type" value="Genomic_DNA"/>
</dbReference>
<feature type="region of interest" description="Disordered" evidence="1">
    <location>
        <begin position="1"/>
        <end position="104"/>
    </location>
</feature>
<sequence>MWGADVTMDRMFSISDNESETSDETADSEAVSQPASQLEHALTVPDIKLSGEPGSRVRVLSESEVSLGRSEEPDLNNRAVSDEGGGGGAGDGTHFRTRSQSAPPALWAAQRYGRQLRRMSDEFDTLLDKGMKRVRSAGAARQMQASPSWFAFLWSHKESEAEISSGGRAAQ</sequence>
<dbReference type="GO" id="GO:0006915">
    <property type="term" value="P:apoptotic process"/>
    <property type="evidence" value="ECO:0007669"/>
    <property type="project" value="InterPro"/>
</dbReference>
<proteinExistence type="predicted"/>
<gene>
    <name evidence="2" type="ORF">Z043_102325</name>
</gene>
<evidence type="ECO:0000313" key="2">
    <source>
        <dbReference type="EMBL" id="KPP78188.1"/>
    </source>
</evidence>
<feature type="compositionally biased region" description="Low complexity" evidence="1">
    <location>
        <begin position="54"/>
        <end position="68"/>
    </location>
</feature>
<evidence type="ECO:0000256" key="1">
    <source>
        <dbReference type="SAM" id="MobiDB-lite"/>
    </source>
</evidence>
<comment type="caution">
    <text evidence="2">The sequence shown here is derived from an EMBL/GenBank/DDBJ whole genome shotgun (WGS) entry which is preliminary data.</text>
</comment>